<evidence type="ECO:0000313" key="7">
    <source>
        <dbReference type="Proteomes" id="UP000813463"/>
    </source>
</evidence>
<dbReference type="Proteomes" id="UP000813463">
    <property type="component" value="Chromosome 1"/>
</dbReference>
<proteinExistence type="inferred from homology"/>
<dbReference type="InterPro" id="IPR036259">
    <property type="entry name" value="MFS_trans_sf"/>
</dbReference>
<evidence type="ECO:0000256" key="1">
    <source>
        <dbReference type="ARBA" id="ARBA00004370"/>
    </source>
</evidence>
<keyword evidence="3" id="KW-0762">Sugar transport</keyword>
<dbReference type="InterPro" id="IPR050549">
    <property type="entry name" value="MFS_Trehalose_Transporter"/>
</dbReference>
<comment type="subcellular location">
    <subcellularLocation>
        <location evidence="1">Membrane</location>
    </subcellularLocation>
</comment>
<name>A0ABM3R3G9_SPIOL</name>
<evidence type="ECO:0000256" key="2">
    <source>
        <dbReference type="ARBA" id="ARBA00010992"/>
    </source>
</evidence>
<keyword evidence="7" id="KW-1185">Reference proteome</keyword>
<dbReference type="PANTHER" id="PTHR48021">
    <property type="match status" value="1"/>
</dbReference>
<keyword evidence="4" id="KW-0812">Transmembrane</keyword>
<reference evidence="8" key="2">
    <citation type="submission" date="2025-08" db="UniProtKB">
        <authorList>
            <consortium name="RefSeq"/>
        </authorList>
    </citation>
    <scope>IDENTIFICATION</scope>
    <source>
        <tissue evidence="8">Leaf</tissue>
    </source>
</reference>
<evidence type="ECO:0000256" key="5">
    <source>
        <dbReference type="ARBA" id="ARBA00022989"/>
    </source>
</evidence>
<dbReference type="RefSeq" id="XP_056690132.1">
    <property type="nucleotide sequence ID" value="XM_056834154.1"/>
</dbReference>
<protein>
    <submittedName>
        <fullName evidence="8">Sugar transporter ERD6-like 16</fullName>
    </submittedName>
</protein>
<dbReference type="PANTHER" id="PTHR48021:SF37">
    <property type="entry name" value="SUGAR TRANSPORTER ERD6-LIKE 16"/>
    <property type="match status" value="1"/>
</dbReference>
<evidence type="ECO:0000313" key="8">
    <source>
        <dbReference type="RefSeq" id="XP_056690132.1"/>
    </source>
</evidence>
<keyword evidence="5" id="KW-1133">Transmembrane helix</keyword>
<dbReference type="InterPro" id="IPR005828">
    <property type="entry name" value="MFS_sugar_transport-like"/>
</dbReference>
<dbReference type="Gene3D" id="1.20.1250.20">
    <property type="entry name" value="MFS general substrate transporter like domains"/>
    <property type="match status" value="1"/>
</dbReference>
<evidence type="ECO:0000256" key="6">
    <source>
        <dbReference type="ARBA" id="ARBA00023136"/>
    </source>
</evidence>
<sequence>MSRLFPSDIKGRVLIWWDYHGDVSAVQAKKFFTKFIEKESISLVSWSHKLCIASESEWGMKCNQYAYCGIGAIMCYMTESHSSYVVPIYIVEIESKNLRGCLGTLNQLMIVIGAATTFFSEQLDHTMYDFIRVSGYILESPRWLAKVGQMKRFEKKLRMLRGKDDAISVEASEIQIGVGLMLLQQLGGANSIGFYASEMFVVDGKDS</sequence>
<keyword evidence="3" id="KW-0813">Transport</keyword>
<accession>A0ABM3R3G9</accession>
<organism evidence="7 8">
    <name type="scientific">Spinacia oleracea</name>
    <name type="common">Spinach</name>
    <dbReference type="NCBI Taxonomy" id="3562"/>
    <lineage>
        <taxon>Eukaryota</taxon>
        <taxon>Viridiplantae</taxon>
        <taxon>Streptophyta</taxon>
        <taxon>Embryophyta</taxon>
        <taxon>Tracheophyta</taxon>
        <taxon>Spermatophyta</taxon>
        <taxon>Magnoliopsida</taxon>
        <taxon>eudicotyledons</taxon>
        <taxon>Gunneridae</taxon>
        <taxon>Pentapetalae</taxon>
        <taxon>Caryophyllales</taxon>
        <taxon>Chenopodiaceae</taxon>
        <taxon>Chenopodioideae</taxon>
        <taxon>Anserineae</taxon>
        <taxon>Spinacia</taxon>
    </lineage>
</organism>
<keyword evidence="6" id="KW-0472">Membrane</keyword>
<reference evidence="7" key="1">
    <citation type="journal article" date="2021" name="Nat. Commun.">
        <title>Genomic analyses provide insights into spinach domestication and the genetic basis of agronomic traits.</title>
        <authorList>
            <person name="Cai X."/>
            <person name="Sun X."/>
            <person name="Xu C."/>
            <person name="Sun H."/>
            <person name="Wang X."/>
            <person name="Ge C."/>
            <person name="Zhang Z."/>
            <person name="Wang Q."/>
            <person name="Fei Z."/>
            <person name="Jiao C."/>
            <person name="Wang Q."/>
        </authorList>
    </citation>
    <scope>NUCLEOTIDE SEQUENCE [LARGE SCALE GENOMIC DNA]</scope>
    <source>
        <strain evidence="7">cv. Varoflay</strain>
    </source>
</reference>
<comment type="similarity">
    <text evidence="2">Belongs to the major facilitator superfamily. Sugar transporter (TC 2.A.1.1) family.</text>
</comment>
<evidence type="ECO:0000256" key="4">
    <source>
        <dbReference type="ARBA" id="ARBA00022692"/>
    </source>
</evidence>
<dbReference type="Pfam" id="PF00083">
    <property type="entry name" value="Sugar_tr"/>
    <property type="match status" value="1"/>
</dbReference>
<gene>
    <name evidence="8" type="primary">LOC130465412</name>
</gene>
<dbReference type="GeneID" id="130465412"/>
<evidence type="ECO:0000256" key="3">
    <source>
        <dbReference type="ARBA" id="ARBA00022597"/>
    </source>
</evidence>